<proteinExistence type="predicted"/>
<gene>
    <name evidence="2" type="ORF">GTK07_12740</name>
</gene>
<dbReference type="EMBL" id="JAAAMI010000006">
    <property type="protein sequence ID" value="NDV44195.1"/>
    <property type="molecule type" value="Genomic_DNA"/>
</dbReference>
<protein>
    <submittedName>
        <fullName evidence="2">Uncharacterized protein</fullName>
    </submittedName>
</protein>
<keyword evidence="1" id="KW-1133">Transmembrane helix</keyword>
<name>A0A6I5KW32_9FLAO</name>
<comment type="caution">
    <text evidence="2">The sequence shown here is derived from an EMBL/GenBank/DDBJ whole genome shotgun (WGS) entry which is preliminary data.</text>
</comment>
<keyword evidence="1" id="KW-0472">Membrane</keyword>
<dbReference type="AlphaFoldDB" id="A0A6I5KW32"/>
<feature type="transmembrane region" description="Helical" evidence="1">
    <location>
        <begin position="38"/>
        <end position="56"/>
    </location>
</feature>
<evidence type="ECO:0000313" key="2">
    <source>
        <dbReference type="EMBL" id="NDV44195.1"/>
    </source>
</evidence>
<accession>A0A6I5KW32</accession>
<keyword evidence="1" id="KW-0812">Transmembrane</keyword>
<dbReference type="RefSeq" id="WP_163635635.1">
    <property type="nucleotide sequence ID" value="NZ_JAAAMI010000006.1"/>
</dbReference>
<sequence>MIKKLIKNFKLTIVLFLLTCIVLWATDGIESVKSMVIEYGWAWILLPFFLRIYNWFTNLKQKAFDYGADTSGAQAERKASRKDMESNATKKQYEELLSKTQYSKSEALELRNRNNYESLALQKSLSETNNAYTIALNRYVSGLPGPNLLRPSELKQQFTVAQISNGKLEFYNSDAASFEKGGPLDSKFSDIPLASIIKLEVVDLAEGRQLKRVGADLGRKMAQTVVSAASQTGGARVAKFNVDAAQLIIHYVNEDGIVFPATFVFNSNSKLGAKAMENLRLLNKTLNNFSFLGRITWNKIGTHLETDMKNDYDFDVSEITSLAGDTIKVLKWANMLSPHDSAVVTAKLSAEMIGGVLQDTSIPLIETIQ</sequence>
<reference evidence="2 3" key="1">
    <citation type="submission" date="2020-01" db="EMBL/GenBank/DDBJ databases">
        <title>Muricauda sediminis sp.nov. 40Bstr401.</title>
        <authorList>
            <person name="Xue Z."/>
            <person name="Zhu S."/>
            <person name="Ren N."/>
            <person name="Chen T."/>
            <person name="Chen X."/>
            <person name="Chen J."/>
            <person name="Yang J."/>
        </authorList>
    </citation>
    <scope>NUCLEOTIDE SEQUENCE [LARGE SCALE GENOMIC DNA]</scope>
    <source>
        <strain evidence="2 3">40Bstr401</strain>
    </source>
</reference>
<evidence type="ECO:0000313" key="3">
    <source>
        <dbReference type="Proteomes" id="UP000468707"/>
    </source>
</evidence>
<dbReference type="Proteomes" id="UP000468707">
    <property type="component" value="Unassembled WGS sequence"/>
</dbReference>
<evidence type="ECO:0000256" key="1">
    <source>
        <dbReference type="SAM" id="Phobius"/>
    </source>
</evidence>
<organism evidence="2 3">
    <name type="scientific">Flagellimonas sediminis</name>
    <dbReference type="NCBI Taxonomy" id="2696468"/>
    <lineage>
        <taxon>Bacteria</taxon>
        <taxon>Pseudomonadati</taxon>
        <taxon>Bacteroidota</taxon>
        <taxon>Flavobacteriia</taxon>
        <taxon>Flavobacteriales</taxon>
        <taxon>Flavobacteriaceae</taxon>
        <taxon>Flagellimonas</taxon>
    </lineage>
</organism>
<keyword evidence="3" id="KW-1185">Reference proteome</keyword>